<dbReference type="PRINTS" id="PR00337">
    <property type="entry name" value="LEUILEVALBP"/>
</dbReference>
<evidence type="ECO:0000259" key="5">
    <source>
        <dbReference type="Pfam" id="PF13458"/>
    </source>
</evidence>
<evidence type="ECO:0000256" key="1">
    <source>
        <dbReference type="ARBA" id="ARBA00010062"/>
    </source>
</evidence>
<dbReference type="PANTHER" id="PTHR47151:SF2">
    <property type="entry name" value="AMINO ACID BINDING PROTEIN"/>
    <property type="match status" value="1"/>
</dbReference>
<sequence length="380" mass="40039">MSQAGSRSDTLIRKLFRGNLLRFGISLAALVPTAAAADVKLGLAGPVTGQYASFMEQMRRGADLAVADLNAAGGINGEKVVLQVADDACDPKQAVAVANRFVADGVQAVVGHFCSSSTIPASSVYAEAGLVIVTPASTNPTITERGLTNMFRVCGRDDQAAGVAAKQIVSRHLGQTIAVVHDKSTYGQGIAEGVRAELAKQGINTVLFEGITQGERDFSPLVARLRALNVDLVFFGGYHTEAGLLVRQASEQGLKSRFVAGDGLATTEFASIAGPASDGVMFTFYPDPRVNAGTADLVRRFRAAGFEPEGFTLYTYAAVNVLADAAKAAKTMKGDKLADALRAGTYHTVLGDIRFDRKGDPNSEPFVLYAWNNGTYAPLK</sequence>
<keyword evidence="2" id="KW-0813">Transport</keyword>
<dbReference type="SUPFAM" id="SSF53822">
    <property type="entry name" value="Periplasmic binding protein-like I"/>
    <property type="match status" value="1"/>
</dbReference>
<evidence type="ECO:0000313" key="7">
    <source>
        <dbReference type="Proteomes" id="UP000324927"/>
    </source>
</evidence>
<protein>
    <submittedName>
        <fullName evidence="6">Branched-chain amino acid ABC transporter substrate-binding protein</fullName>
    </submittedName>
</protein>
<comment type="similarity">
    <text evidence="1">Belongs to the leucine-binding protein family.</text>
</comment>
<keyword evidence="4" id="KW-0029">Amino-acid transport</keyword>
<dbReference type="AlphaFoldDB" id="A0A5A9FVZ3"/>
<dbReference type="InterPro" id="IPR000709">
    <property type="entry name" value="Leu_Ile_Val-bd"/>
</dbReference>
<dbReference type="Pfam" id="PF13458">
    <property type="entry name" value="Peripla_BP_6"/>
    <property type="match status" value="1"/>
</dbReference>
<dbReference type="EMBL" id="VTTN01000032">
    <property type="protein sequence ID" value="KAA0586543.1"/>
    <property type="molecule type" value="Genomic_DNA"/>
</dbReference>
<accession>A0A5A9FVZ3</accession>
<gene>
    <name evidence="6" type="ORF">FZ942_34855</name>
</gene>
<reference evidence="6 7" key="1">
    <citation type="submission" date="2019-08" db="EMBL/GenBank/DDBJ databases">
        <authorList>
            <person name="Grouzdev D."/>
            <person name="Tikhonova E."/>
            <person name="Kravchenko I."/>
        </authorList>
    </citation>
    <scope>NUCLEOTIDE SEQUENCE [LARGE SCALE GENOMIC DNA]</scope>
    <source>
        <strain evidence="6 7">59b</strain>
    </source>
</reference>
<proteinExistence type="inferred from homology"/>
<dbReference type="InterPro" id="IPR028081">
    <property type="entry name" value="Leu-bd"/>
</dbReference>
<organism evidence="6 7">
    <name type="scientific">Azospirillum lipoferum</name>
    <dbReference type="NCBI Taxonomy" id="193"/>
    <lineage>
        <taxon>Bacteria</taxon>
        <taxon>Pseudomonadati</taxon>
        <taxon>Pseudomonadota</taxon>
        <taxon>Alphaproteobacteria</taxon>
        <taxon>Rhodospirillales</taxon>
        <taxon>Azospirillaceae</taxon>
        <taxon>Azospirillum</taxon>
    </lineage>
</organism>
<evidence type="ECO:0000256" key="4">
    <source>
        <dbReference type="ARBA" id="ARBA00022970"/>
    </source>
</evidence>
<dbReference type="GO" id="GO:0006865">
    <property type="term" value="P:amino acid transport"/>
    <property type="evidence" value="ECO:0007669"/>
    <property type="project" value="UniProtKB-KW"/>
</dbReference>
<evidence type="ECO:0000256" key="3">
    <source>
        <dbReference type="ARBA" id="ARBA00022729"/>
    </source>
</evidence>
<keyword evidence="7" id="KW-1185">Reference proteome</keyword>
<feature type="domain" description="Leucine-binding protein" evidence="5">
    <location>
        <begin position="39"/>
        <end position="374"/>
    </location>
</feature>
<dbReference type="InterPro" id="IPR028082">
    <property type="entry name" value="Peripla_BP_I"/>
</dbReference>
<dbReference type="CDD" id="cd06342">
    <property type="entry name" value="PBP1_ABC_LIVBP-like"/>
    <property type="match status" value="1"/>
</dbReference>
<evidence type="ECO:0000313" key="6">
    <source>
        <dbReference type="EMBL" id="KAA0586543.1"/>
    </source>
</evidence>
<name>A0A5A9FVZ3_AZOLI</name>
<dbReference type="Gene3D" id="3.40.50.2300">
    <property type="match status" value="2"/>
</dbReference>
<keyword evidence="3" id="KW-0732">Signal</keyword>
<dbReference type="OrthoDB" id="9768386at2"/>
<dbReference type="PANTHER" id="PTHR47151">
    <property type="entry name" value="LEU/ILE/VAL-BINDING ABC TRANSPORTER SUBUNIT"/>
    <property type="match status" value="1"/>
</dbReference>
<evidence type="ECO:0000256" key="2">
    <source>
        <dbReference type="ARBA" id="ARBA00022448"/>
    </source>
</evidence>
<dbReference type="Proteomes" id="UP000324927">
    <property type="component" value="Unassembled WGS sequence"/>
</dbReference>
<comment type="caution">
    <text evidence="6">The sequence shown here is derived from an EMBL/GenBank/DDBJ whole genome shotgun (WGS) entry which is preliminary data.</text>
</comment>